<reference evidence="6 7" key="1">
    <citation type="submission" date="2023-08" db="EMBL/GenBank/DDBJ databases">
        <title>Black Yeasts Isolated from many extreme environments.</title>
        <authorList>
            <person name="Coleine C."/>
            <person name="Stajich J.E."/>
            <person name="Selbmann L."/>
        </authorList>
    </citation>
    <scope>NUCLEOTIDE SEQUENCE [LARGE SCALE GENOMIC DNA]</scope>
    <source>
        <strain evidence="6 7">CCFEE 536</strain>
    </source>
</reference>
<keyword evidence="2" id="KW-0813">Transport</keyword>
<dbReference type="PANTHER" id="PTHR11134">
    <property type="entry name" value="ADAPTOR COMPLEX SUBUNIT BETA FAMILY MEMBER"/>
    <property type="match status" value="1"/>
</dbReference>
<accession>A0ABR0LUX4</accession>
<organism evidence="6 7">
    <name type="scientific">Cryomyces antarcticus</name>
    <dbReference type="NCBI Taxonomy" id="329879"/>
    <lineage>
        <taxon>Eukaryota</taxon>
        <taxon>Fungi</taxon>
        <taxon>Dikarya</taxon>
        <taxon>Ascomycota</taxon>
        <taxon>Pezizomycotina</taxon>
        <taxon>Dothideomycetes</taxon>
        <taxon>Dothideomycetes incertae sedis</taxon>
        <taxon>Cryomyces</taxon>
    </lineage>
</organism>
<feature type="compositionally biased region" description="Acidic residues" evidence="5">
    <location>
        <begin position="214"/>
        <end position="274"/>
    </location>
</feature>
<evidence type="ECO:0000256" key="4">
    <source>
        <dbReference type="ARBA" id="ARBA00023136"/>
    </source>
</evidence>
<dbReference type="Gene3D" id="1.25.10.10">
    <property type="entry name" value="Leucine-rich Repeat Variant"/>
    <property type="match status" value="1"/>
</dbReference>
<feature type="region of interest" description="Disordered" evidence="5">
    <location>
        <begin position="138"/>
        <end position="281"/>
    </location>
</feature>
<evidence type="ECO:0000256" key="1">
    <source>
        <dbReference type="ARBA" id="ARBA00004308"/>
    </source>
</evidence>
<evidence type="ECO:0000313" key="6">
    <source>
        <dbReference type="EMBL" id="KAK5243211.1"/>
    </source>
</evidence>
<dbReference type="InterPro" id="IPR011989">
    <property type="entry name" value="ARM-like"/>
</dbReference>
<name>A0ABR0LUX4_9PEZI</name>
<keyword evidence="7" id="KW-1185">Reference proteome</keyword>
<evidence type="ECO:0000256" key="5">
    <source>
        <dbReference type="SAM" id="MobiDB-lite"/>
    </source>
</evidence>
<protein>
    <submittedName>
        <fullName evidence="6">AP-3 complex subunit beta</fullName>
    </submittedName>
</protein>
<gene>
    <name evidence="6" type="primary">APL6_1</name>
    <name evidence="6" type="ORF">LTR16_008047</name>
</gene>
<comment type="subcellular location">
    <subcellularLocation>
        <location evidence="1">Endomembrane system</location>
    </subcellularLocation>
</comment>
<keyword evidence="3" id="KW-0653">Protein transport</keyword>
<evidence type="ECO:0000256" key="2">
    <source>
        <dbReference type="ARBA" id="ARBA00022448"/>
    </source>
</evidence>
<sequence length="281" mass="30093">RSRSSHPSLPEPEAASHSSIADEDHDDGGFRGSSPTPPPPSSPPPLPSKDHPVPILYRYVLLLARYDTSYDLRDRTRLYRALLAVPTSTELASLLLLAPKPVPQQPSPSERRRGFVLGSASLVVGDAGGVGGLKGYENLPGWVRVGDEPDKRLRDERDSRGRGGDGGGMGGTERVVPAGERLDRAEKGRAGAGADVLGMGLGGTASAKEKTLEDWLDEDEGGGEEGKDEESEEGSTEEEDETEEESSGEEEEEEDDDEEEEEEASESEDDEGNGEGDRLVK</sequence>
<feature type="non-terminal residue" evidence="6">
    <location>
        <position position="1"/>
    </location>
</feature>
<keyword evidence="4" id="KW-0472">Membrane</keyword>
<feature type="region of interest" description="Disordered" evidence="5">
    <location>
        <begin position="1"/>
        <end position="50"/>
    </location>
</feature>
<comment type="caution">
    <text evidence="6">The sequence shown here is derived from an EMBL/GenBank/DDBJ whole genome shotgun (WGS) entry which is preliminary data.</text>
</comment>
<feature type="compositionally biased region" description="Basic and acidic residues" evidence="5">
    <location>
        <begin position="145"/>
        <end position="163"/>
    </location>
</feature>
<feature type="compositionally biased region" description="Basic and acidic residues" evidence="5">
    <location>
        <begin position="180"/>
        <end position="189"/>
    </location>
</feature>
<evidence type="ECO:0000256" key="3">
    <source>
        <dbReference type="ARBA" id="ARBA00022927"/>
    </source>
</evidence>
<dbReference type="Proteomes" id="UP001357485">
    <property type="component" value="Unassembled WGS sequence"/>
</dbReference>
<proteinExistence type="predicted"/>
<evidence type="ECO:0000313" key="7">
    <source>
        <dbReference type="Proteomes" id="UP001357485"/>
    </source>
</evidence>
<dbReference type="EMBL" id="JAVRRA010010041">
    <property type="protein sequence ID" value="KAK5243211.1"/>
    <property type="molecule type" value="Genomic_DNA"/>
</dbReference>
<dbReference type="InterPro" id="IPR026739">
    <property type="entry name" value="AP_beta"/>
</dbReference>
<feature type="compositionally biased region" description="Pro residues" evidence="5">
    <location>
        <begin position="35"/>
        <end position="47"/>
    </location>
</feature>